<organism evidence="1 2">
    <name type="scientific">Hypoxylon rubiginosum</name>
    <dbReference type="NCBI Taxonomy" id="110542"/>
    <lineage>
        <taxon>Eukaryota</taxon>
        <taxon>Fungi</taxon>
        <taxon>Dikarya</taxon>
        <taxon>Ascomycota</taxon>
        <taxon>Pezizomycotina</taxon>
        <taxon>Sordariomycetes</taxon>
        <taxon>Xylariomycetidae</taxon>
        <taxon>Xylariales</taxon>
        <taxon>Hypoxylaceae</taxon>
        <taxon>Hypoxylon</taxon>
    </lineage>
</organism>
<proteinExistence type="predicted"/>
<reference evidence="1 2" key="1">
    <citation type="journal article" date="2022" name="New Phytol.">
        <title>Ecological generalism drives hyperdiversity of secondary metabolite gene clusters in xylarialean endophytes.</title>
        <authorList>
            <person name="Franco M.E.E."/>
            <person name="Wisecaver J.H."/>
            <person name="Arnold A.E."/>
            <person name="Ju Y.M."/>
            <person name="Slot J.C."/>
            <person name="Ahrendt S."/>
            <person name="Moore L.P."/>
            <person name="Eastman K.E."/>
            <person name="Scott K."/>
            <person name="Konkel Z."/>
            <person name="Mondo S.J."/>
            <person name="Kuo A."/>
            <person name="Hayes R.D."/>
            <person name="Haridas S."/>
            <person name="Andreopoulos B."/>
            <person name="Riley R."/>
            <person name="LaButti K."/>
            <person name="Pangilinan J."/>
            <person name="Lipzen A."/>
            <person name="Amirebrahimi M."/>
            <person name="Yan J."/>
            <person name="Adam C."/>
            <person name="Keymanesh K."/>
            <person name="Ng V."/>
            <person name="Louie K."/>
            <person name="Northen T."/>
            <person name="Drula E."/>
            <person name="Henrissat B."/>
            <person name="Hsieh H.M."/>
            <person name="Youens-Clark K."/>
            <person name="Lutzoni F."/>
            <person name="Miadlikowska J."/>
            <person name="Eastwood D.C."/>
            <person name="Hamelin R.C."/>
            <person name="Grigoriev I.V."/>
            <person name="U'Ren J.M."/>
        </authorList>
    </citation>
    <scope>NUCLEOTIDE SEQUENCE [LARGE SCALE GENOMIC DNA]</scope>
    <source>
        <strain evidence="1 2">ER1909</strain>
    </source>
</reference>
<gene>
    <name evidence="1" type="ORF">F4821DRAFT_249824</name>
</gene>
<dbReference type="Proteomes" id="UP001497680">
    <property type="component" value="Unassembled WGS sequence"/>
</dbReference>
<name>A0ACC0CLB3_9PEZI</name>
<evidence type="ECO:0000313" key="1">
    <source>
        <dbReference type="EMBL" id="KAI6081179.1"/>
    </source>
</evidence>
<keyword evidence="2" id="KW-1185">Reference proteome</keyword>
<comment type="caution">
    <text evidence="1">The sequence shown here is derived from an EMBL/GenBank/DDBJ whole genome shotgun (WGS) entry which is preliminary data.</text>
</comment>
<accession>A0ACC0CLB3</accession>
<sequence length="216" mass="25161">MDNIIAPMEYAATSPVKASPSPHTTKRPGPLSPNAEPSKETFLNIFRSHEILLRAACCGLKALDSWEPPHQSYLRSEQAKIFREFFLPTLPPERRNRNIQMFWEAIDSDPRPLWASMGNYLTLRSYYLSQATMLAEDYAKLQPLREALSYLVREWECVDGAAEHFVSLSKEGRERFMWDIADYLNGPYASSIVFKIRMMNRAQIYRDESYDRRRQV</sequence>
<dbReference type="EMBL" id="MU394404">
    <property type="protein sequence ID" value="KAI6081179.1"/>
    <property type="molecule type" value="Genomic_DNA"/>
</dbReference>
<evidence type="ECO:0000313" key="2">
    <source>
        <dbReference type="Proteomes" id="UP001497680"/>
    </source>
</evidence>
<protein>
    <submittedName>
        <fullName evidence="1">Uncharacterized protein</fullName>
    </submittedName>
</protein>